<dbReference type="Proteomes" id="UP001164746">
    <property type="component" value="Chromosome 7"/>
</dbReference>
<accession>A0ABY7EMN6</accession>
<proteinExistence type="predicted"/>
<gene>
    <name evidence="7" type="ORF">MAR_035440</name>
</gene>
<dbReference type="Gene3D" id="2.60.40.60">
    <property type="entry name" value="Cadherins"/>
    <property type="match status" value="2"/>
</dbReference>
<dbReference type="SUPFAM" id="SSF49313">
    <property type="entry name" value="Cadherin-like"/>
    <property type="match status" value="2"/>
</dbReference>
<organism evidence="7 8">
    <name type="scientific">Mya arenaria</name>
    <name type="common">Soft-shell clam</name>
    <dbReference type="NCBI Taxonomy" id="6604"/>
    <lineage>
        <taxon>Eukaryota</taxon>
        <taxon>Metazoa</taxon>
        <taxon>Spiralia</taxon>
        <taxon>Lophotrochozoa</taxon>
        <taxon>Mollusca</taxon>
        <taxon>Bivalvia</taxon>
        <taxon>Autobranchia</taxon>
        <taxon>Heteroconchia</taxon>
        <taxon>Euheterodonta</taxon>
        <taxon>Imparidentia</taxon>
        <taxon>Neoheterodontei</taxon>
        <taxon>Myida</taxon>
        <taxon>Myoidea</taxon>
        <taxon>Myidae</taxon>
        <taxon>Mya</taxon>
    </lineage>
</organism>
<keyword evidence="3" id="KW-1133">Transmembrane helix</keyword>
<reference evidence="7" key="1">
    <citation type="submission" date="2022-11" db="EMBL/GenBank/DDBJ databases">
        <title>Centuries of genome instability and evolution in soft-shell clam transmissible cancer (bioRxiv).</title>
        <authorList>
            <person name="Hart S.F.M."/>
            <person name="Yonemitsu M.A."/>
            <person name="Giersch R.M."/>
            <person name="Beal B.F."/>
            <person name="Arriagada G."/>
            <person name="Davis B.W."/>
            <person name="Ostrander E.A."/>
            <person name="Goff S.P."/>
            <person name="Metzger M.J."/>
        </authorList>
    </citation>
    <scope>NUCLEOTIDE SEQUENCE</scope>
    <source>
        <strain evidence="7">MELC-2E11</strain>
        <tissue evidence="7">Siphon/mantle</tissue>
    </source>
</reference>
<sequence length="363" mass="38784">MTVRLRASEQQQTSQLVYSITLTRPSSSQTVNFIEVIPEETAVGASILRVTATDADKVIDYGTTDNQLENPKFGTAMVYVTVLRDLSPPHQIMYSIIASTSRTFFSNINPTNGEIRVKGDLFQTGVSVFEITIHARDNPGSNAVSRFDMATVTITVTRPVFTSATYNATISEYLPVQQSVIRTVATDADPANTPSGTIDYSIEYISSTLTNGFAQFLVSPTDGSIYISQPLTRINVPGCAAEGVTDMKRFPGTSGFATEGVTDMKGFPGTSGLATEGVTDMKGFLGTSGLATEGVTDMKRFPGTSGLATEGVTDMKRFPGTSGLATEGGTDKACSGDVRLVDRGRDRQSVHRPHISSFIISCS</sequence>
<dbReference type="EMBL" id="CP111018">
    <property type="protein sequence ID" value="WAR10364.1"/>
    <property type="molecule type" value="Genomic_DNA"/>
</dbReference>
<keyword evidence="3" id="KW-0472">Membrane</keyword>
<protein>
    <submittedName>
        <fullName evidence="7">CELR-like protein</fullName>
    </submittedName>
</protein>
<evidence type="ECO:0000256" key="1">
    <source>
        <dbReference type="ARBA" id="ARBA00004167"/>
    </source>
</evidence>
<dbReference type="PRINTS" id="PR00205">
    <property type="entry name" value="CADHERIN"/>
</dbReference>
<feature type="domain" description="Cadherin" evidence="6">
    <location>
        <begin position="37"/>
        <end position="161"/>
    </location>
</feature>
<dbReference type="PROSITE" id="PS50268">
    <property type="entry name" value="CADHERIN_2"/>
    <property type="match status" value="2"/>
</dbReference>
<dbReference type="CDD" id="cd11304">
    <property type="entry name" value="Cadherin_repeat"/>
    <property type="match status" value="2"/>
</dbReference>
<dbReference type="PANTHER" id="PTHR24028">
    <property type="entry name" value="CADHERIN-87A"/>
    <property type="match status" value="1"/>
</dbReference>
<evidence type="ECO:0000259" key="6">
    <source>
        <dbReference type="PROSITE" id="PS50268"/>
    </source>
</evidence>
<name>A0ABY7EMN6_MYAAR</name>
<evidence type="ECO:0000256" key="2">
    <source>
        <dbReference type="ARBA" id="ARBA00022692"/>
    </source>
</evidence>
<dbReference type="PANTHER" id="PTHR24028:SF328">
    <property type="entry name" value="CADHERIN-3"/>
    <property type="match status" value="1"/>
</dbReference>
<evidence type="ECO:0000256" key="5">
    <source>
        <dbReference type="PROSITE-ProRule" id="PRU00043"/>
    </source>
</evidence>
<dbReference type="InterPro" id="IPR015919">
    <property type="entry name" value="Cadherin-like_sf"/>
</dbReference>
<keyword evidence="5" id="KW-0106">Calcium</keyword>
<evidence type="ECO:0000313" key="8">
    <source>
        <dbReference type="Proteomes" id="UP001164746"/>
    </source>
</evidence>
<evidence type="ECO:0000256" key="4">
    <source>
        <dbReference type="ARBA" id="ARBA00023180"/>
    </source>
</evidence>
<keyword evidence="8" id="KW-1185">Reference proteome</keyword>
<evidence type="ECO:0000256" key="3">
    <source>
        <dbReference type="ARBA" id="ARBA00022989"/>
    </source>
</evidence>
<dbReference type="InterPro" id="IPR050174">
    <property type="entry name" value="Protocadherin/Cadherin-CA"/>
</dbReference>
<evidence type="ECO:0000313" key="7">
    <source>
        <dbReference type="EMBL" id="WAR10364.1"/>
    </source>
</evidence>
<feature type="domain" description="Cadherin" evidence="6">
    <location>
        <begin position="162"/>
        <end position="233"/>
    </location>
</feature>
<keyword evidence="4" id="KW-0325">Glycoprotein</keyword>
<dbReference type="InterPro" id="IPR002126">
    <property type="entry name" value="Cadherin-like_dom"/>
</dbReference>
<keyword evidence="2" id="KW-0812">Transmembrane</keyword>
<comment type="subcellular location">
    <subcellularLocation>
        <location evidence="1">Membrane</location>
        <topology evidence="1">Single-pass membrane protein</topology>
    </subcellularLocation>
</comment>